<name>A0A662D154_UNCAE</name>
<comment type="similarity">
    <text evidence="2">Belongs to the bacterial solute-binding protein 2 family.</text>
</comment>
<dbReference type="Proteomes" id="UP000277457">
    <property type="component" value="Unassembled WGS sequence"/>
</dbReference>
<comment type="caution">
    <text evidence="5">The sequence shown here is derived from an EMBL/GenBank/DDBJ whole genome shotgun (WGS) entry which is preliminary data.</text>
</comment>
<evidence type="ECO:0000313" key="5">
    <source>
        <dbReference type="EMBL" id="RLE08236.1"/>
    </source>
</evidence>
<evidence type="ECO:0000256" key="3">
    <source>
        <dbReference type="SAM" id="SignalP"/>
    </source>
</evidence>
<keyword evidence="3" id="KW-0732">Signal</keyword>
<dbReference type="SUPFAM" id="SSF53822">
    <property type="entry name" value="Periplasmic binding protein-like I"/>
    <property type="match status" value="1"/>
</dbReference>
<dbReference type="InterPro" id="IPR050555">
    <property type="entry name" value="Bact_Solute-Bind_Prot2"/>
</dbReference>
<accession>A0A662D154</accession>
<dbReference type="InterPro" id="IPR028082">
    <property type="entry name" value="Peripla_BP_I"/>
</dbReference>
<organism evidence="5 6">
    <name type="scientific">Aerophobetes bacterium</name>
    <dbReference type="NCBI Taxonomy" id="2030807"/>
    <lineage>
        <taxon>Bacteria</taxon>
        <taxon>Candidatus Aerophobota</taxon>
    </lineage>
</organism>
<protein>
    <recommendedName>
        <fullName evidence="4">Periplasmic binding protein domain-containing protein</fullName>
    </recommendedName>
</protein>
<gene>
    <name evidence="5" type="ORF">DRZ78_01465</name>
</gene>
<dbReference type="GO" id="GO:0030288">
    <property type="term" value="C:outer membrane-bounded periplasmic space"/>
    <property type="evidence" value="ECO:0007669"/>
    <property type="project" value="TreeGrafter"/>
</dbReference>
<evidence type="ECO:0000259" key="4">
    <source>
        <dbReference type="Pfam" id="PF13407"/>
    </source>
</evidence>
<sequence>MKKVKILVGLMLTLACAGLLIILPAYAVQAKSNPTYTFPFISHGGEENPFWSQVYMGYKDALERFGCKGKMYRPPREGDLEWQLGTWKAVLARRPDGIITTIPDKKMFDSVIKQAIDMGIPVLSSNVDDPEHGKGNARLAYIGQPLVESGYMLAEAAITKYFPGGSPAPEDLHVLITMGAPGETWCEMRAEGITNFLNKYGVPKRNIYKLDTTMSADEIQSRVLGYLGGHPKTNLVLSTQYSIGGYLAAKSLGKKPGEITVAGFDLVPTVLDGIEEGYIAFTVNQQPYLQGYLPVVELYLMKKAGTSAWDVNTSMALVDKTNVKKARESLLVTK</sequence>
<comment type="subcellular location">
    <subcellularLocation>
        <location evidence="1">Cell envelope</location>
    </subcellularLocation>
</comment>
<evidence type="ECO:0000256" key="1">
    <source>
        <dbReference type="ARBA" id="ARBA00004196"/>
    </source>
</evidence>
<evidence type="ECO:0000256" key="2">
    <source>
        <dbReference type="ARBA" id="ARBA00007639"/>
    </source>
</evidence>
<proteinExistence type="inferred from homology"/>
<feature type="domain" description="Periplasmic binding protein" evidence="4">
    <location>
        <begin position="46"/>
        <end position="299"/>
    </location>
</feature>
<dbReference type="GO" id="GO:0030246">
    <property type="term" value="F:carbohydrate binding"/>
    <property type="evidence" value="ECO:0007669"/>
    <property type="project" value="TreeGrafter"/>
</dbReference>
<dbReference type="EMBL" id="QMPY01000037">
    <property type="protein sequence ID" value="RLE08236.1"/>
    <property type="molecule type" value="Genomic_DNA"/>
</dbReference>
<dbReference type="Pfam" id="PF13407">
    <property type="entry name" value="Peripla_BP_4"/>
    <property type="match status" value="1"/>
</dbReference>
<evidence type="ECO:0000313" key="6">
    <source>
        <dbReference type="Proteomes" id="UP000277457"/>
    </source>
</evidence>
<dbReference type="InterPro" id="IPR025997">
    <property type="entry name" value="SBP_2_dom"/>
</dbReference>
<dbReference type="PANTHER" id="PTHR30036">
    <property type="entry name" value="D-XYLOSE-BINDING PERIPLASMIC PROTEIN"/>
    <property type="match status" value="1"/>
</dbReference>
<reference evidence="5 6" key="1">
    <citation type="submission" date="2018-06" db="EMBL/GenBank/DDBJ databases">
        <title>Extensive metabolic versatility and redundancy in microbially diverse, dynamic hydrothermal sediments.</title>
        <authorList>
            <person name="Dombrowski N."/>
            <person name="Teske A."/>
            <person name="Baker B.J."/>
        </authorList>
    </citation>
    <scope>NUCLEOTIDE SEQUENCE [LARGE SCALE GENOMIC DNA]</scope>
    <source>
        <strain evidence="5">B7_G13</strain>
    </source>
</reference>
<feature type="signal peptide" evidence="3">
    <location>
        <begin position="1"/>
        <end position="27"/>
    </location>
</feature>
<dbReference type="PROSITE" id="PS51257">
    <property type="entry name" value="PROKAR_LIPOPROTEIN"/>
    <property type="match status" value="1"/>
</dbReference>
<feature type="chain" id="PRO_5024798182" description="Periplasmic binding protein domain-containing protein" evidence="3">
    <location>
        <begin position="28"/>
        <end position="334"/>
    </location>
</feature>
<dbReference type="Gene3D" id="3.40.50.2300">
    <property type="match status" value="2"/>
</dbReference>
<dbReference type="PANTHER" id="PTHR30036:SF7">
    <property type="entry name" value="ABC TRANSPORTER PERIPLASMIC-BINDING PROTEIN YPHF"/>
    <property type="match status" value="1"/>
</dbReference>
<dbReference type="AlphaFoldDB" id="A0A662D154"/>